<dbReference type="PROSITE" id="PS51718">
    <property type="entry name" value="G_DYNAMIN_2"/>
    <property type="match status" value="1"/>
</dbReference>
<dbReference type="GO" id="GO:0003924">
    <property type="term" value="F:GTPase activity"/>
    <property type="evidence" value="ECO:0007669"/>
    <property type="project" value="InterPro"/>
</dbReference>
<evidence type="ECO:0000256" key="1">
    <source>
        <dbReference type="ARBA" id="ARBA00022737"/>
    </source>
</evidence>
<dbReference type="Pfam" id="PF24809">
    <property type="entry name" value="DUF7708"/>
    <property type="match status" value="1"/>
</dbReference>
<evidence type="ECO:0000259" key="6">
    <source>
        <dbReference type="PROSITE" id="PS51718"/>
    </source>
</evidence>
<keyword evidence="1" id="KW-0677">Repeat</keyword>
<dbReference type="InterPro" id="IPR030381">
    <property type="entry name" value="G_DYNAMIN_dom"/>
</dbReference>
<dbReference type="SUPFAM" id="SSF52540">
    <property type="entry name" value="P-loop containing nucleoside triphosphate hydrolases"/>
    <property type="match status" value="2"/>
</dbReference>
<dbReference type="Pfam" id="PF24883">
    <property type="entry name" value="NPHP3_N"/>
    <property type="match status" value="1"/>
</dbReference>
<proteinExistence type="predicted"/>
<dbReference type="InterPro" id="IPR000375">
    <property type="entry name" value="Dynamin_stalk"/>
</dbReference>
<protein>
    <submittedName>
        <fullName evidence="7">Uncharacterized protein</fullName>
    </submittedName>
</protein>
<dbReference type="Pfam" id="PF00350">
    <property type="entry name" value="Dynamin_N"/>
    <property type="match status" value="1"/>
</dbReference>
<feature type="domain" description="NACHT" evidence="5">
    <location>
        <begin position="258"/>
        <end position="413"/>
    </location>
</feature>
<evidence type="ECO:0000256" key="2">
    <source>
        <dbReference type="ARBA" id="ARBA00022741"/>
    </source>
</evidence>
<name>A0AB34FKB9_9HYPO</name>
<dbReference type="Proteomes" id="UP001163105">
    <property type="component" value="Unassembled WGS sequence"/>
</dbReference>
<dbReference type="InterPro" id="IPR022812">
    <property type="entry name" value="Dynamin"/>
</dbReference>
<dbReference type="InterPro" id="IPR001401">
    <property type="entry name" value="Dynamin_GTPase"/>
</dbReference>
<comment type="caution">
    <text evidence="7">The sequence shown here is derived from an EMBL/GenBank/DDBJ whole genome shotgun (WGS) entry which is preliminary data.</text>
</comment>
<dbReference type="Gene3D" id="1.25.40.20">
    <property type="entry name" value="Ankyrin repeat-containing domain"/>
    <property type="match status" value="1"/>
</dbReference>
<accession>A0AB34FKB9</accession>
<dbReference type="PROSITE" id="PS50837">
    <property type="entry name" value="NACHT"/>
    <property type="match status" value="1"/>
</dbReference>
<keyword evidence="8" id="KW-1185">Reference proteome</keyword>
<dbReference type="Pfam" id="PF01031">
    <property type="entry name" value="Dynamin_M"/>
    <property type="match status" value="1"/>
</dbReference>
<dbReference type="Gene3D" id="3.40.50.300">
    <property type="entry name" value="P-loop containing nucleotide triphosphate hydrolases"/>
    <property type="match status" value="2"/>
</dbReference>
<dbReference type="SMART" id="SM00053">
    <property type="entry name" value="DYNc"/>
    <property type="match status" value="1"/>
</dbReference>
<feature type="compositionally biased region" description="Acidic residues" evidence="4">
    <location>
        <begin position="1822"/>
        <end position="1838"/>
    </location>
</feature>
<dbReference type="FunFam" id="3.40.50.300:FF:001425">
    <property type="entry name" value="Dynamin GTPase, putative"/>
    <property type="match status" value="1"/>
</dbReference>
<organism evidence="7 8">
    <name type="scientific">Purpureocillium lavendulum</name>
    <dbReference type="NCBI Taxonomy" id="1247861"/>
    <lineage>
        <taxon>Eukaryota</taxon>
        <taxon>Fungi</taxon>
        <taxon>Dikarya</taxon>
        <taxon>Ascomycota</taxon>
        <taxon>Pezizomycotina</taxon>
        <taxon>Sordariomycetes</taxon>
        <taxon>Hypocreomycetidae</taxon>
        <taxon>Hypocreales</taxon>
        <taxon>Ophiocordycipitaceae</taxon>
        <taxon>Purpureocillium</taxon>
    </lineage>
</organism>
<dbReference type="Pfam" id="PF23397">
    <property type="entry name" value="DUF7104"/>
    <property type="match status" value="16"/>
</dbReference>
<feature type="compositionally biased region" description="Basic and acidic residues" evidence="4">
    <location>
        <begin position="1808"/>
        <end position="1821"/>
    </location>
</feature>
<dbReference type="PRINTS" id="PR00195">
    <property type="entry name" value="DYNAMIN"/>
</dbReference>
<reference evidence="7" key="1">
    <citation type="submission" date="2023-01" db="EMBL/GenBank/DDBJ databases">
        <title>The growth and conidiation of Purpureocillium lavendulum are regulated by nitrogen source and histone H3K14 acetylation.</title>
        <authorList>
            <person name="Tang P."/>
            <person name="Han J."/>
            <person name="Zhang C."/>
            <person name="Tang P."/>
            <person name="Qi F."/>
            <person name="Zhang K."/>
            <person name="Liang L."/>
        </authorList>
    </citation>
    <scope>NUCLEOTIDE SEQUENCE</scope>
    <source>
        <strain evidence="7">YMF1.00683</strain>
    </source>
</reference>
<dbReference type="PANTHER" id="PTHR10039">
    <property type="entry name" value="AMELOGENIN"/>
    <property type="match status" value="1"/>
</dbReference>
<dbReference type="SUPFAM" id="SSF140860">
    <property type="entry name" value="Pseudo ankyrin repeat-like"/>
    <property type="match status" value="1"/>
</dbReference>
<feature type="domain" description="Dynamin-type G" evidence="6">
    <location>
        <begin position="1430"/>
        <end position="1724"/>
    </location>
</feature>
<dbReference type="InterPro" id="IPR045063">
    <property type="entry name" value="Dynamin_N"/>
</dbReference>
<feature type="region of interest" description="Disordered" evidence="4">
    <location>
        <begin position="1808"/>
        <end position="1838"/>
    </location>
</feature>
<keyword evidence="3" id="KW-0342">GTP-binding</keyword>
<dbReference type="InterPro" id="IPR055530">
    <property type="entry name" value="DUF7104"/>
</dbReference>
<dbReference type="Gene3D" id="1.20.120.1240">
    <property type="entry name" value="Dynamin, middle domain"/>
    <property type="match status" value="1"/>
</dbReference>
<keyword evidence="2" id="KW-0547">Nucleotide-binding</keyword>
<evidence type="ECO:0000313" key="8">
    <source>
        <dbReference type="Proteomes" id="UP001163105"/>
    </source>
</evidence>
<dbReference type="InterPro" id="IPR007111">
    <property type="entry name" value="NACHT_NTPase"/>
</dbReference>
<dbReference type="CDD" id="cd08771">
    <property type="entry name" value="DLP_1"/>
    <property type="match status" value="1"/>
</dbReference>
<sequence length="2033" mass="225390">MDVAQSLRVGGDDLWAAAIRTLGDELRSQIDFAQESKQKTLDELLAVTEQARKGLVDKSWSFKRKNGEVVFVRDVLAKAAKWINHFKDVGDIAVQYDPVHAALPWAGVRFVLNVAVGDLNTYTSLLEGTVDIAEMICRNALVESLLKASRSQSVEELSRALVKLYASVLTYLAHARSYYGQNSIKQLQSHAELKQMLKDFDAPVSRWDKALHAITDQLHAEPYKQHHEQAKSEVLEGTGKWLLQDRTFLRWKNESASSILWLRGIPGSGKSKLTSIVIENAQDAFQRSQSPAPVYFYCSRNPAEPGRSDPSKVVASIARQLSTPQPGGSLLKAAVEAYIQREADAFASGPLRLVESKDLILKLLQRYEDATVTLVIDALDECNEKKRDLLDVLEGLLKVSPCLLKIFVSSRTDQDIVYRLINYPNLDVSSECNSADIDLFIRSETKHLIEEGSLLWLSTRKEELRDKIIHELSSGARGMFRWASLQLAALRQQTTDDAILERLGRLPKTLAGLYQEILAKIEKLDANADRQFAQNALSWLLCARAQLPSDVFLAAVSAKKDGSASTISKDQLLQLCCNLVIFDSAIDAFRFSHLSVREFLEAQEMYKPASANALVAEACLSNLVRMAPEASPLTPLWTYSCLFWAEHTRAAAKETQTRLNKILRKFLTVEPDQTCFYRWHRSVEELSDDPTVPWTVPSKLRAAMSYTPSALLVVGAYDLSGVLSPDQWRRLAQQGPRNKDIITHQEVATRYGSGDIIEWHFNNGIPFEATEEVVKAAAQNRESGENVMAVLVDKCGADIQITEEVIKAAAWNSESGKEILALLLDKRGAEIQITEGVVQAAAGNHGSGKEILALLLDKRGAEIQITEGVVQAAAGNHGSGKEILALLLNKRGAEIQITEGVVQAAAGNSRSGQEILALLLDKRGAEIQITEGVVKAAAGNYESGMEILALLLDNCGTQIQITEVFVNTIARSFDETIFRRLFDKRGAEIQITEGVIKAAAGNWRCGDKVMAVLLEKRGAEVQITEGVIKAAAGNRESGQEILALLLDKRGAEIQVTEEVVEAVTRNSKSGKEILALLLDKRGAEIRITEDVVVETAARNRMGGEGILALLFDKCATEIQITETFVKTIAGSFDETTFRRLFDKRGAEIRITEDVVKAAAGNRRRGQEVLALLLDKRGAEIQITEEVIKAAARNSESGKRILALLLDKRGAETQITEEVVKAAAGNWRSGKEILALLLDKRGAEIQITEEVVKAAAGNWRSGKEILALLLDKRGAEIQITEEVVKAAAEAGACARVVGLLMTTRKSDTIAAITDRACFAAASCGQLDSLHYLCQHIPPANVDPSWDSIARFYQAAQNGDIDRVNQLLREPIPFDTKNSKGQTPLWIAALNRRTEVSNSEPPDERFSHLRSVHSSYRLNQIENIRAHGVGDYVSLPQLVVCGDQSAGKSSVLEGITGIPFPRQEGLCTRFPTEIVLRHADSPQTSIQATIRPHTTRDQEAIERLQAYRRVVQDLSELPDIVTDVSRLMNIRGYVEGENSYAFAPDALRIEVFGPIGLHLSVVDLPGLISVANDEQTEEDIDAVHDMVASYLQNTRTIILAVLQASNDMANQPIIKLARKHDPEGQRTVGIITKPDLINEGSQAKIALVAKNKDSIKLKLGFFLLKNPSPSELEQGLNMATRAAREQRFFSLPEWAAQDLDTDRLGAEKLRCYLQQLLDKHIERELPKVRDEIKRKLSSTEAELRSLGDARPTVGNIRSFVTDLSMTFYELLQAALDGNYHSIKANFFAQQPHSRLRAVIQQLNTKFAARMRDSGQRRKLRSSDSDDSEPPADDSDDHESIDETGQLLVHLRTRGKELPGNHNAALLAELFHEQSGLWPTIAEKHVQDVLTAVSTWIENAADSVIHEDQLRFEIRSILQDWLDYTEQLALKELRNLVGDERRDPLTYNHYYTDNVQHARRDAQRAAVENAVKRVAAQDWNGKLHISNIQDDMDRFMSAIGSKIIVNMDDQSCSEASTQLHAYYKVEAKIPASKWSC</sequence>
<dbReference type="InterPro" id="IPR036770">
    <property type="entry name" value="Ankyrin_rpt-contain_sf"/>
</dbReference>
<dbReference type="GO" id="GO:0005525">
    <property type="term" value="F:GTP binding"/>
    <property type="evidence" value="ECO:0007669"/>
    <property type="project" value="InterPro"/>
</dbReference>
<gene>
    <name evidence="7" type="ORF">O9K51_08570</name>
</gene>
<dbReference type="PANTHER" id="PTHR10039:SF16">
    <property type="entry name" value="GPI INOSITOL-DEACYLASE"/>
    <property type="match status" value="1"/>
</dbReference>
<dbReference type="EMBL" id="JAQHRD010000007">
    <property type="protein sequence ID" value="KAJ6439159.1"/>
    <property type="molecule type" value="Genomic_DNA"/>
</dbReference>
<evidence type="ECO:0000256" key="4">
    <source>
        <dbReference type="SAM" id="MobiDB-lite"/>
    </source>
</evidence>
<dbReference type="InterPro" id="IPR056125">
    <property type="entry name" value="DUF7708"/>
</dbReference>
<evidence type="ECO:0000256" key="3">
    <source>
        <dbReference type="ARBA" id="ARBA00023134"/>
    </source>
</evidence>
<evidence type="ECO:0000313" key="7">
    <source>
        <dbReference type="EMBL" id="KAJ6439159.1"/>
    </source>
</evidence>
<evidence type="ECO:0000259" key="5">
    <source>
        <dbReference type="PROSITE" id="PS50837"/>
    </source>
</evidence>
<dbReference type="InterPro" id="IPR027417">
    <property type="entry name" value="P-loop_NTPase"/>
</dbReference>
<dbReference type="InterPro" id="IPR056884">
    <property type="entry name" value="NPHP3-like_N"/>
</dbReference>
<dbReference type="Gene3D" id="1.20.5.340">
    <property type="match status" value="8"/>
</dbReference>